<evidence type="ECO:0000256" key="1">
    <source>
        <dbReference type="SAM" id="MobiDB-lite"/>
    </source>
</evidence>
<name>A0A427ALC1_ENSVE</name>
<evidence type="ECO:0000313" key="3">
    <source>
        <dbReference type="Proteomes" id="UP000287651"/>
    </source>
</evidence>
<dbReference type="AlphaFoldDB" id="A0A427ALC1"/>
<dbReference type="EMBL" id="AMZH03002024">
    <property type="protein sequence ID" value="RRT77057.1"/>
    <property type="molecule type" value="Genomic_DNA"/>
</dbReference>
<reference evidence="2 3" key="1">
    <citation type="journal article" date="2014" name="Agronomy (Basel)">
        <title>A Draft Genome Sequence for Ensete ventricosum, the Drought-Tolerant Tree Against Hunger.</title>
        <authorList>
            <person name="Harrison J."/>
            <person name="Moore K.A."/>
            <person name="Paszkiewicz K."/>
            <person name="Jones T."/>
            <person name="Grant M."/>
            <person name="Ambacheew D."/>
            <person name="Muzemil S."/>
            <person name="Studholme D.J."/>
        </authorList>
    </citation>
    <scope>NUCLEOTIDE SEQUENCE [LARGE SCALE GENOMIC DNA]</scope>
</reference>
<protein>
    <submittedName>
        <fullName evidence="2">Uncharacterized protein</fullName>
    </submittedName>
</protein>
<dbReference type="Proteomes" id="UP000287651">
    <property type="component" value="Unassembled WGS sequence"/>
</dbReference>
<comment type="caution">
    <text evidence="2">The sequence shown here is derived from an EMBL/GenBank/DDBJ whole genome shotgun (WGS) entry which is preliminary data.</text>
</comment>
<feature type="region of interest" description="Disordered" evidence="1">
    <location>
        <begin position="1"/>
        <end position="21"/>
    </location>
</feature>
<organism evidence="2 3">
    <name type="scientific">Ensete ventricosum</name>
    <name type="common">Abyssinian banana</name>
    <name type="synonym">Musa ensete</name>
    <dbReference type="NCBI Taxonomy" id="4639"/>
    <lineage>
        <taxon>Eukaryota</taxon>
        <taxon>Viridiplantae</taxon>
        <taxon>Streptophyta</taxon>
        <taxon>Embryophyta</taxon>
        <taxon>Tracheophyta</taxon>
        <taxon>Spermatophyta</taxon>
        <taxon>Magnoliopsida</taxon>
        <taxon>Liliopsida</taxon>
        <taxon>Zingiberales</taxon>
        <taxon>Musaceae</taxon>
        <taxon>Ensete</taxon>
    </lineage>
</organism>
<sequence length="95" mass="10130">MGKRQRAAGAGGVTQSMQDASPQGVHSLAVLLLPATLTASRGINSEGAPGAACPRSHARSRCLGLPAKKEEEGRRDEEKELREWDCRQPCTMMIG</sequence>
<gene>
    <name evidence="2" type="ORF">B296_00024933</name>
</gene>
<proteinExistence type="predicted"/>
<feature type="region of interest" description="Disordered" evidence="1">
    <location>
        <begin position="45"/>
        <end position="80"/>
    </location>
</feature>
<evidence type="ECO:0000313" key="2">
    <source>
        <dbReference type="EMBL" id="RRT77057.1"/>
    </source>
</evidence>
<accession>A0A427ALC1</accession>
<feature type="compositionally biased region" description="Basic and acidic residues" evidence="1">
    <location>
        <begin position="67"/>
        <end position="80"/>
    </location>
</feature>